<evidence type="ECO:0000256" key="1">
    <source>
        <dbReference type="SAM" id="SignalP"/>
    </source>
</evidence>
<proteinExistence type="predicted"/>
<dbReference type="EMBL" id="VZPB01000009">
    <property type="protein sequence ID" value="KAB0583997.1"/>
    <property type="molecule type" value="Genomic_DNA"/>
</dbReference>
<protein>
    <recommendedName>
        <fullName evidence="4">Exo-alpha-sialidase</fullName>
    </recommendedName>
</protein>
<evidence type="ECO:0008006" key="4">
    <source>
        <dbReference type="Google" id="ProtNLM"/>
    </source>
</evidence>
<evidence type="ECO:0000313" key="2">
    <source>
        <dbReference type="EMBL" id="KAB0583997.1"/>
    </source>
</evidence>
<keyword evidence="1" id="KW-0732">Signal</keyword>
<dbReference type="AlphaFoldDB" id="A0A643FED2"/>
<feature type="chain" id="PRO_5024996826" description="Exo-alpha-sialidase" evidence="1">
    <location>
        <begin position="25"/>
        <end position="417"/>
    </location>
</feature>
<dbReference type="OrthoDB" id="7053968at2"/>
<dbReference type="Proteomes" id="UP000430120">
    <property type="component" value="Unassembled WGS sequence"/>
</dbReference>
<dbReference type="SUPFAM" id="SSF89372">
    <property type="entry name" value="Fucose-specific lectin"/>
    <property type="match status" value="1"/>
</dbReference>
<gene>
    <name evidence="2" type="ORF">F7Q92_05885</name>
</gene>
<comment type="caution">
    <text evidence="2">The sequence shown here is derived from an EMBL/GenBank/DDBJ whole genome shotgun (WGS) entry which is preliminary data.</text>
</comment>
<sequence>MKFRPAALFCAVALTCAFAAPAHAVSQVNQTTLSSQAKRLISYRHQRHLFVTADGRFHIVANLSGQSGSSAALNLQSSDDGLVWTQQRKLGYTDGNSVSDSALDGNVLTVVYQCNDGLVRLATATYDPASKSWSNFTVEKVPRVASSYNAVNPSFTVDGNGNTWVAYVQEDTTTGNVGIVAYRKSADKGTWASAKQYFGDVNASAPFGYDKRSARLVTLPGGIGMLFSYGPSIYWTERKLKGGADLAWNSPTLMLSGTPDGDPMSSHFSTVVDGVGNVFAAFTDAGNLYVNRRDALTRQWYSTPQTVLSSTKNPTAKPVYAQLAWLGGTQLALATNLASNTGVYLAQTSAGAAFKCAELAKHDSFDTTVYDFTEPRIELPAFPTGTVPLLQQFQTLDQSLQYAAGFSFDPAAPKGCN</sequence>
<keyword evidence="3" id="KW-1185">Reference proteome</keyword>
<feature type="signal peptide" evidence="1">
    <location>
        <begin position="1"/>
        <end position="24"/>
    </location>
</feature>
<accession>A0A643FED2</accession>
<reference evidence="2 3" key="1">
    <citation type="submission" date="2019-09" db="EMBL/GenBank/DDBJ databases">
        <title>Draft genome sequences of 48 bacterial type strains from the CCUG.</title>
        <authorList>
            <person name="Tunovic T."/>
            <person name="Pineiro-Iglesias B."/>
            <person name="Unosson C."/>
            <person name="Inganas E."/>
            <person name="Ohlen M."/>
            <person name="Cardew S."/>
            <person name="Jensie-Markopoulos S."/>
            <person name="Salva-Serra F."/>
            <person name="Jaen-Luchoro D."/>
            <person name="Karlsson R."/>
            <person name="Svensson-Stadler L."/>
            <person name="Chun J."/>
            <person name="Moore E."/>
        </authorList>
    </citation>
    <scope>NUCLEOTIDE SEQUENCE [LARGE SCALE GENOMIC DNA]</scope>
    <source>
        <strain evidence="2 3">CCUG 30977</strain>
    </source>
</reference>
<dbReference type="RefSeq" id="WP_151123252.1">
    <property type="nucleotide sequence ID" value="NZ_CP088082.1"/>
</dbReference>
<organism evidence="2 3">
    <name type="scientific">Ideonella dechloratans</name>
    <dbReference type="NCBI Taxonomy" id="36863"/>
    <lineage>
        <taxon>Bacteria</taxon>
        <taxon>Pseudomonadati</taxon>
        <taxon>Pseudomonadota</taxon>
        <taxon>Betaproteobacteria</taxon>
        <taxon>Burkholderiales</taxon>
        <taxon>Sphaerotilaceae</taxon>
        <taxon>Ideonella</taxon>
    </lineage>
</organism>
<evidence type="ECO:0000313" key="3">
    <source>
        <dbReference type="Proteomes" id="UP000430120"/>
    </source>
</evidence>
<name>A0A643FED2_IDEDE</name>